<proteinExistence type="inferred from homology"/>
<evidence type="ECO:0000256" key="1">
    <source>
        <dbReference type="ARBA" id="ARBA00006484"/>
    </source>
</evidence>
<dbReference type="PROSITE" id="PS00061">
    <property type="entry name" value="ADH_SHORT"/>
    <property type="match status" value="1"/>
</dbReference>
<dbReference type="RefSeq" id="WP_092497774.1">
    <property type="nucleotide sequence ID" value="NZ_FOFG01000011.1"/>
</dbReference>
<dbReference type="STRING" id="1855383.SAMN05216548_11180"/>
<dbReference type="OrthoDB" id="9781121at2"/>
<dbReference type="PANTHER" id="PTHR43639:SF1">
    <property type="entry name" value="SHORT-CHAIN DEHYDROGENASE_REDUCTASE FAMILY PROTEIN"/>
    <property type="match status" value="1"/>
</dbReference>
<dbReference type="EMBL" id="FOFG01000011">
    <property type="protein sequence ID" value="SER10165.1"/>
    <property type="molecule type" value="Genomic_DNA"/>
</dbReference>
<evidence type="ECO:0000313" key="4">
    <source>
        <dbReference type="Proteomes" id="UP000199647"/>
    </source>
</evidence>
<comment type="similarity">
    <text evidence="1">Belongs to the short-chain dehydrogenases/reductases (SDR) family.</text>
</comment>
<dbReference type="PANTHER" id="PTHR43639">
    <property type="entry name" value="OXIDOREDUCTASE, SHORT-CHAIN DEHYDROGENASE/REDUCTASE FAMILY (AFU_ORTHOLOGUE AFUA_5G02870)"/>
    <property type="match status" value="1"/>
</dbReference>
<dbReference type="InterPro" id="IPR002347">
    <property type="entry name" value="SDR_fam"/>
</dbReference>
<name>A0A1H9LGA2_9HYPH</name>
<dbReference type="Gene3D" id="3.40.50.720">
    <property type="entry name" value="NAD(P)-binding Rossmann-like Domain"/>
    <property type="match status" value="1"/>
</dbReference>
<dbReference type="InterPro" id="IPR036291">
    <property type="entry name" value="NAD(P)-bd_dom_sf"/>
</dbReference>
<evidence type="ECO:0000256" key="2">
    <source>
        <dbReference type="ARBA" id="ARBA00023002"/>
    </source>
</evidence>
<dbReference type="NCBIfam" id="NF005559">
    <property type="entry name" value="PRK07231.1"/>
    <property type="match status" value="1"/>
</dbReference>
<keyword evidence="4" id="KW-1185">Reference proteome</keyword>
<evidence type="ECO:0000313" key="3">
    <source>
        <dbReference type="EMBL" id="SER10165.1"/>
    </source>
</evidence>
<dbReference type="InterPro" id="IPR020904">
    <property type="entry name" value="Sc_DH/Rdtase_CS"/>
</dbReference>
<dbReference type="Pfam" id="PF13561">
    <property type="entry name" value="adh_short_C2"/>
    <property type="match status" value="1"/>
</dbReference>
<sequence>MSGEGKLAVVTGGSTGIGREIVLRLAEAGWNVAIAYLGEKVEADEVAGRVTALGRKALAVACDVGIRSEVLSFYDEAVSTFGRAPDLLVNNAGVQTWAPLLDLAEEDWDRVVRTNLKGCFLNTQRAAQLMIEHGQPGTIVNIGSACNRVPFPRLVDYTASKGGIEQFTKVAAVELGPHRIRVNCVAPGAIELERTRREAPDYGETWARVTPLGRVGQPGDVAGVVLFLASDAAGFVTGQTLFVDGGAFTVPNWPYDLNA</sequence>
<gene>
    <name evidence="3" type="ORF">SAMN05216548_11180</name>
</gene>
<reference evidence="3 4" key="1">
    <citation type="submission" date="2016-10" db="EMBL/GenBank/DDBJ databases">
        <authorList>
            <person name="de Groot N.N."/>
        </authorList>
    </citation>
    <scope>NUCLEOTIDE SEQUENCE [LARGE SCALE GENOMIC DNA]</scope>
    <source>
        <strain evidence="3 4">A52C2</strain>
    </source>
</reference>
<dbReference type="CDD" id="cd05233">
    <property type="entry name" value="SDR_c"/>
    <property type="match status" value="1"/>
</dbReference>
<dbReference type="GO" id="GO:0016491">
    <property type="term" value="F:oxidoreductase activity"/>
    <property type="evidence" value="ECO:0007669"/>
    <property type="project" value="UniProtKB-KW"/>
</dbReference>
<accession>A0A1H9LGA2</accession>
<dbReference type="PRINTS" id="PR00080">
    <property type="entry name" value="SDRFAMILY"/>
</dbReference>
<dbReference type="FunFam" id="3.40.50.720:FF:000084">
    <property type="entry name" value="Short-chain dehydrogenase reductase"/>
    <property type="match status" value="1"/>
</dbReference>
<dbReference type="SUPFAM" id="SSF51735">
    <property type="entry name" value="NAD(P)-binding Rossmann-fold domains"/>
    <property type="match status" value="1"/>
</dbReference>
<organism evidence="3 4">
    <name type="scientific">Faunimonas pinastri</name>
    <dbReference type="NCBI Taxonomy" id="1855383"/>
    <lineage>
        <taxon>Bacteria</taxon>
        <taxon>Pseudomonadati</taxon>
        <taxon>Pseudomonadota</taxon>
        <taxon>Alphaproteobacteria</taxon>
        <taxon>Hyphomicrobiales</taxon>
        <taxon>Afifellaceae</taxon>
        <taxon>Faunimonas</taxon>
    </lineage>
</organism>
<dbReference type="AlphaFoldDB" id="A0A1H9LGA2"/>
<keyword evidence="2" id="KW-0560">Oxidoreductase</keyword>
<protein>
    <submittedName>
        <fullName evidence="3">3-oxoacyl-[acyl-carrier protein] reductase</fullName>
    </submittedName>
</protein>
<dbReference type="PRINTS" id="PR00081">
    <property type="entry name" value="GDHRDH"/>
</dbReference>
<dbReference type="Proteomes" id="UP000199647">
    <property type="component" value="Unassembled WGS sequence"/>
</dbReference>